<feature type="domain" description="DUF1254" evidence="4">
    <location>
        <begin position="54"/>
        <end position="163"/>
    </location>
</feature>
<dbReference type="InterPro" id="IPR037049">
    <property type="entry name" value="DUF1214_C_sf"/>
</dbReference>
<keyword evidence="1" id="KW-0812">Transmembrane</keyword>
<feature type="chain" id="PRO_5043269385" evidence="2">
    <location>
        <begin position="26"/>
        <end position="847"/>
    </location>
</feature>
<keyword evidence="1" id="KW-1133">Transmembrane helix</keyword>
<feature type="domain" description="DUF1214" evidence="3">
    <location>
        <begin position="241"/>
        <end position="326"/>
    </location>
</feature>
<evidence type="ECO:0000256" key="2">
    <source>
        <dbReference type="SAM" id="SignalP"/>
    </source>
</evidence>
<evidence type="ECO:0000256" key="1">
    <source>
        <dbReference type="SAM" id="Phobius"/>
    </source>
</evidence>
<protein>
    <submittedName>
        <fullName evidence="7">DUF1214 domain-containing protein</fullName>
    </submittedName>
</protein>
<dbReference type="Pfam" id="PF06742">
    <property type="entry name" value="DUF1214"/>
    <property type="match status" value="1"/>
</dbReference>
<dbReference type="EMBL" id="CAMXCT020000001">
    <property type="protein sequence ID" value="CAL1124895.1"/>
    <property type="molecule type" value="Genomic_DNA"/>
</dbReference>
<evidence type="ECO:0000259" key="3">
    <source>
        <dbReference type="Pfam" id="PF06742"/>
    </source>
</evidence>
<dbReference type="PANTHER" id="PTHR36509:SF2">
    <property type="entry name" value="BLL3101 PROTEIN"/>
    <property type="match status" value="1"/>
</dbReference>
<dbReference type="InterPro" id="IPR010679">
    <property type="entry name" value="DUF1254"/>
</dbReference>
<evidence type="ECO:0000259" key="4">
    <source>
        <dbReference type="Pfam" id="PF06863"/>
    </source>
</evidence>
<accession>A0A9P1BF43</accession>
<evidence type="ECO:0000313" key="6">
    <source>
        <dbReference type="EMBL" id="CAL1124895.1"/>
    </source>
</evidence>
<gene>
    <name evidence="5" type="ORF">C1SCF055_LOCUS110</name>
</gene>
<dbReference type="PANTHER" id="PTHR36509">
    <property type="entry name" value="BLL3101 PROTEIN"/>
    <property type="match status" value="1"/>
</dbReference>
<dbReference type="SUPFAM" id="SSF160935">
    <property type="entry name" value="VPA0735-like"/>
    <property type="match status" value="1"/>
</dbReference>
<keyword evidence="8" id="KW-1185">Reference proteome</keyword>
<dbReference type="InterPro" id="IPR037050">
    <property type="entry name" value="DUF1254_sf"/>
</dbReference>
<dbReference type="OrthoDB" id="2018906at2759"/>
<feature type="signal peptide" evidence="2">
    <location>
        <begin position="1"/>
        <end position="25"/>
    </location>
</feature>
<dbReference type="Gene3D" id="2.60.40.1610">
    <property type="entry name" value="Domain of unknown function DUF1254"/>
    <property type="match status" value="1"/>
</dbReference>
<dbReference type="Gene3D" id="2.60.120.600">
    <property type="entry name" value="Domain of unknown function DUF1214, C-terminal domain"/>
    <property type="match status" value="1"/>
</dbReference>
<organism evidence="5">
    <name type="scientific">Cladocopium goreaui</name>
    <dbReference type="NCBI Taxonomy" id="2562237"/>
    <lineage>
        <taxon>Eukaryota</taxon>
        <taxon>Sar</taxon>
        <taxon>Alveolata</taxon>
        <taxon>Dinophyceae</taxon>
        <taxon>Suessiales</taxon>
        <taxon>Symbiodiniaceae</taxon>
        <taxon>Cladocopium</taxon>
    </lineage>
</organism>
<feature type="transmembrane region" description="Helical" evidence="1">
    <location>
        <begin position="824"/>
        <end position="841"/>
    </location>
</feature>
<reference evidence="6" key="2">
    <citation type="submission" date="2024-04" db="EMBL/GenBank/DDBJ databases">
        <authorList>
            <person name="Chen Y."/>
            <person name="Shah S."/>
            <person name="Dougan E. K."/>
            <person name="Thang M."/>
            <person name="Chan C."/>
        </authorList>
    </citation>
    <scope>NUCLEOTIDE SEQUENCE [LARGE SCALE GENOMIC DNA]</scope>
</reference>
<evidence type="ECO:0000313" key="5">
    <source>
        <dbReference type="EMBL" id="CAI3971520.1"/>
    </source>
</evidence>
<dbReference type="InterPro" id="IPR010621">
    <property type="entry name" value="DUF1214"/>
</dbReference>
<dbReference type="AlphaFoldDB" id="A0A9P1BF43"/>
<name>A0A9P1BF43_9DINO</name>
<dbReference type="Proteomes" id="UP001152797">
    <property type="component" value="Unassembled WGS sequence"/>
</dbReference>
<evidence type="ECO:0000313" key="7">
    <source>
        <dbReference type="EMBL" id="CAL4758832.1"/>
    </source>
</evidence>
<evidence type="ECO:0000313" key="8">
    <source>
        <dbReference type="Proteomes" id="UP001152797"/>
    </source>
</evidence>
<keyword evidence="2" id="KW-0732">Signal</keyword>
<reference evidence="5" key="1">
    <citation type="submission" date="2022-10" db="EMBL/GenBank/DDBJ databases">
        <authorList>
            <person name="Chen Y."/>
            <person name="Dougan E. K."/>
            <person name="Chan C."/>
            <person name="Rhodes N."/>
            <person name="Thang M."/>
        </authorList>
    </citation>
    <scope>NUCLEOTIDE SEQUENCE</scope>
</reference>
<dbReference type="EMBL" id="CAMXCT010000001">
    <property type="protein sequence ID" value="CAI3971520.1"/>
    <property type="molecule type" value="Genomic_DNA"/>
</dbReference>
<sequence>MDHTRITRLALATVVLVVLSLNVQAKEPVTMDNFVRAETDRYFARFVMGGGLGKFRHVRNLTPIEAQTVIRMNRDTLYSSAVFDLEAGPVTLIKPDSGDRFQSMQVINEDHFTKMVVYDAGEYELTKDEIGTRYVCVLVRTLVDPSDPADIKMANALQDQIDARQEATGEFDVPKWDQKQLTAIRDRLNKIAAVGQAISDDNPKFGDEGEVDPLVHRVATAYGWGGSPREAAIYMRGAPEKGEEDVPHTITLSDVPADGFWSVTVYNDKGYFDKNEYDAYSVNGRNAQRNPDGSVTVHFGGDPSQPNYLPVGEGWNYVLRLFRPRQEALEGKWKFPTIEPVPARDLFSNGLWCGPSFMWEMLMSHPAVSIRLSLFAAACAVALANQTAYSQTSTKVLNFSGGAGFSGTISGDITATVKTQTNDASIQTQGVLDVLDLDIDFINGGGFLNAFPNGDSRNNTASTTINIGMSSLGINIPTTPFSSGVSGSMTVTAGDNLANGVVGAIDAGVAGSDGAWDDPLQTGILNNATVDSFTATLDDDINATVNVTGGLAASIPNDITIPNIVDETFLDADLRLKNSSTVSVDFTDVQSLSLKDLAFSSSVPVSLSNPESNFIENLHPTGVPQLDLSTSGSDLVLTTVSGTLSADLLGTIFGSIDIAADLSVIGIINFSVDFDDVVDGALSDPDVSLLELNESIELPDVELPFGFSVLHDATSDVDFDDVLAAMQTTTFGLSLPVSLLEEDVVLNLPAIDFELGTDSGTGGVAGSFEVDEGFFANGTIELEHLLAQLGGQVVLDLEADLMLSADLYTSAFEAAAINVVPEPSSIVMAAMSGLALVACGIRRRRKK</sequence>
<keyword evidence="1" id="KW-0472">Membrane</keyword>
<comment type="caution">
    <text evidence="5">The sequence shown here is derived from an EMBL/GenBank/DDBJ whole genome shotgun (WGS) entry which is preliminary data.</text>
</comment>
<dbReference type="EMBL" id="CAMXCT030000001">
    <property type="protein sequence ID" value="CAL4758832.1"/>
    <property type="molecule type" value="Genomic_DNA"/>
</dbReference>
<proteinExistence type="predicted"/>
<dbReference type="Pfam" id="PF06863">
    <property type="entry name" value="DUF1254"/>
    <property type="match status" value="1"/>
</dbReference>